<keyword evidence="1" id="KW-0540">Nuclease</keyword>
<evidence type="ECO:0000256" key="9">
    <source>
        <dbReference type="ARBA" id="ARBA00023172"/>
    </source>
</evidence>
<evidence type="ECO:0000256" key="1">
    <source>
        <dbReference type="ARBA" id="ARBA00022722"/>
    </source>
</evidence>
<keyword evidence="6" id="KW-0229">DNA integration</keyword>
<dbReference type="GO" id="GO:0003887">
    <property type="term" value="F:DNA-directed DNA polymerase activity"/>
    <property type="evidence" value="ECO:0007669"/>
    <property type="project" value="UniProtKB-KW"/>
</dbReference>
<dbReference type="OMA" id="CYTHILD"/>
<keyword evidence="3" id="KW-0255">Endonuclease</keyword>
<keyword evidence="4" id="KW-0378">Hydrolase</keyword>
<dbReference type="GO" id="GO:0046872">
    <property type="term" value="F:metal ion binding"/>
    <property type="evidence" value="ECO:0007669"/>
    <property type="project" value="UniProtKB-KW"/>
</dbReference>
<dbReference type="GO" id="GO:0003676">
    <property type="term" value="F:nucleic acid binding"/>
    <property type="evidence" value="ECO:0007669"/>
    <property type="project" value="InterPro"/>
</dbReference>
<accession>A0AA38F8E6</accession>
<evidence type="ECO:0000259" key="10">
    <source>
        <dbReference type="Pfam" id="PF25597"/>
    </source>
</evidence>
<evidence type="ECO:0000256" key="5">
    <source>
        <dbReference type="ARBA" id="ARBA00022842"/>
    </source>
</evidence>
<name>A0AA38F8E6_TAXCH</name>
<dbReference type="PANTHER" id="PTHR42648:SF11">
    <property type="entry name" value="TRANSPOSON TY4-P GAG-POL POLYPROTEIN"/>
    <property type="match status" value="1"/>
</dbReference>
<keyword evidence="9" id="KW-0233">DNA recombination</keyword>
<evidence type="ECO:0000256" key="6">
    <source>
        <dbReference type="ARBA" id="ARBA00022908"/>
    </source>
</evidence>
<evidence type="ECO:0000256" key="7">
    <source>
        <dbReference type="ARBA" id="ARBA00022918"/>
    </source>
</evidence>
<evidence type="ECO:0000256" key="4">
    <source>
        <dbReference type="ARBA" id="ARBA00022801"/>
    </source>
</evidence>
<feature type="domain" description="Retroviral polymerase SH3-like" evidence="10">
    <location>
        <begin position="59"/>
        <end position="108"/>
    </location>
</feature>
<reference evidence="11 12" key="1">
    <citation type="journal article" date="2021" name="Nat. Plants">
        <title>The Taxus genome provides insights into paclitaxel biosynthesis.</title>
        <authorList>
            <person name="Xiong X."/>
            <person name="Gou J."/>
            <person name="Liao Q."/>
            <person name="Li Y."/>
            <person name="Zhou Q."/>
            <person name="Bi G."/>
            <person name="Li C."/>
            <person name="Du R."/>
            <person name="Wang X."/>
            <person name="Sun T."/>
            <person name="Guo L."/>
            <person name="Liang H."/>
            <person name="Lu P."/>
            <person name="Wu Y."/>
            <person name="Zhang Z."/>
            <person name="Ro D.K."/>
            <person name="Shang Y."/>
            <person name="Huang S."/>
            <person name="Yan J."/>
        </authorList>
    </citation>
    <scope>NUCLEOTIDE SEQUENCE [LARGE SCALE GENOMIC DNA]</scope>
    <source>
        <strain evidence="11">Ta-2019</strain>
    </source>
</reference>
<evidence type="ECO:0000256" key="3">
    <source>
        <dbReference type="ARBA" id="ARBA00022759"/>
    </source>
</evidence>
<feature type="non-terminal residue" evidence="11">
    <location>
        <position position="108"/>
    </location>
</feature>
<evidence type="ECO:0000256" key="2">
    <source>
        <dbReference type="ARBA" id="ARBA00022723"/>
    </source>
</evidence>
<sequence>MARCMLSTAKLEDQFWAEAVQTAVYLLNRAPTKILQNRTPEEVWTGRKPSIHHLRVFGCTAYMHVPDEKRKKIDPKTLPCLFLGYSTTSKAYRLMDPETKKIYESRDV</sequence>
<keyword evidence="5" id="KW-0460">Magnesium</keyword>
<evidence type="ECO:0000313" key="11">
    <source>
        <dbReference type="EMBL" id="KAH9292781.1"/>
    </source>
</evidence>
<dbReference type="PANTHER" id="PTHR42648">
    <property type="entry name" value="TRANSPOSASE, PUTATIVE-RELATED"/>
    <property type="match status" value="1"/>
</dbReference>
<dbReference type="GO" id="GO:0016787">
    <property type="term" value="F:hydrolase activity"/>
    <property type="evidence" value="ECO:0007669"/>
    <property type="project" value="UniProtKB-KW"/>
</dbReference>
<dbReference type="GO" id="GO:0015074">
    <property type="term" value="P:DNA integration"/>
    <property type="evidence" value="ECO:0007669"/>
    <property type="project" value="UniProtKB-KW"/>
</dbReference>
<dbReference type="InterPro" id="IPR036397">
    <property type="entry name" value="RNaseH_sf"/>
</dbReference>
<gene>
    <name evidence="11" type="ORF">KI387_042034</name>
</gene>
<keyword evidence="8" id="KW-0548">Nucleotidyltransferase</keyword>
<keyword evidence="7" id="KW-0695">RNA-directed DNA polymerase</keyword>
<organism evidence="11 12">
    <name type="scientific">Taxus chinensis</name>
    <name type="common">Chinese yew</name>
    <name type="synonym">Taxus wallichiana var. chinensis</name>
    <dbReference type="NCBI Taxonomy" id="29808"/>
    <lineage>
        <taxon>Eukaryota</taxon>
        <taxon>Viridiplantae</taxon>
        <taxon>Streptophyta</taxon>
        <taxon>Embryophyta</taxon>
        <taxon>Tracheophyta</taxon>
        <taxon>Spermatophyta</taxon>
        <taxon>Pinopsida</taxon>
        <taxon>Pinidae</taxon>
        <taxon>Conifers II</taxon>
        <taxon>Cupressales</taxon>
        <taxon>Taxaceae</taxon>
        <taxon>Taxus</taxon>
    </lineage>
</organism>
<dbReference type="InterPro" id="IPR057670">
    <property type="entry name" value="SH3_retrovirus"/>
</dbReference>
<keyword evidence="2" id="KW-0479">Metal-binding</keyword>
<dbReference type="Gene3D" id="3.30.420.10">
    <property type="entry name" value="Ribonuclease H-like superfamily/Ribonuclease H"/>
    <property type="match status" value="1"/>
</dbReference>
<proteinExistence type="predicted"/>
<dbReference type="GO" id="GO:0006310">
    <property type="term" value="P:DNA recombination"/>
    <property type="evidence" value="ECO:0007669"/>
    <property type="project" value="UniProtKB-KW"/>
</dbReference>
<comment type="caution">
    <text evidence="11">The sequence shown here is derived from an EMBL/GenBank/DDBJ whole genome shotgun (WGS) entry which is preliminary data.</text>
</comment>
<protein>
    <recommendedName>
        <fullName evidence="10">Retroviral polymerase SH3-like domain-containing protein</fullName>
    </recommendedName>
</protein>
<dbReference type="InterPro" id="IPR012337">
    <property type="entry name" value="RNaseH-like_sf"/>
</dbReference>
<keyword evidence="12" id="KW-1185">Reference proteome</keyword>
<dbReference type="GO" id="GO:0003964">
    <property type="term" value="F:RNA-directed DNA polymerase activity"/>
    <property type="evidence" value="ECO:0007669"/>
    <property type="project" value="UniProtKB-KW"/>
</dbReference>
<dbReference type="AlphaFoldDB" id="A0AA38F8E6"/>
<dbReference type="GO" id="GO:0004519">
    <property type="term" value="F:endonuclease activity"/>
    <property type="evidence" value="ECO:0007669"/>
    <property type="project" value="UniProtKB-KW"/>
</dbReference>
<dbReference type="InterPro" id="IPR039537">
    <property type="entry name" value="Retrotran_Ty1/copia-like"/>
</dbReference>
<dbReference type="Pfam" id="PF25597">
    <property type="entry name" value="SH3_retrovirus"/>
    <property type="match status" value="1"/>
</dbReference>
<evidence type="ECO:0000313" key="12">
    <source>
        <dbReference type="Proteomes" id="UP000824469"/>
    </source>
</evidence>
<dbReference type="Proteomes" id="UP000824469">
    <property type="component" value="Unassembled WGS sequence"/>
</dbReference>
<evidence type="ECO:0000256" key="8">
    <source>
        <dbReference type="ARBA" id="ARBA00022932"/>
    </source>
</evidence>
<dbReference type="SUPFAM" id="SSF53098">
    <property type="entry name" value="Ribonuclease H-like"/>
    <property type="match status" value="1"/>
</dbReference>
<keyword evidence="8" id="KW-0239">DNA-directed DNA polymerase</keyword>
<keyword evidence="8" id="KW-0808">Transferase</keyword>
<dbReference type="EMBL" id="JAHRHJ020002315">
    <property type="protein sequence ID" value="KAH9292781.1"/>
    <property type="molecule type" value="Genomic_DNA"/>
</dbReference>